<sequence>MQRLTLRLYLLMTSNDDNEGRTTGFKRSFTLPHNGQKRSIEEMETHSEQLKVYTQSCRNVTF</sequence>
<organism evidence="1 2">
    <name type="scientific">Euroglyphus maynei</name>
    <name type="common">Mayne's house dust mite</name>
    <dbReference type="NCBI Taxonomy" id="6958"/>
    <lineage>
        <taxon>Eukaryota</taxon>
        <taxon>Metazoa</taxon>
        <taxon>Ecdysozoa</taxon>
        <taxon>Arthropoda</taxon>
        <taxon>Chelicerata</taxon>
        <taxon>Arachnida</taxon>
        <taxon>Acari</taxon>
        <taxon>Acariformes</taxon>
        <taxon>Sarcoptiformes</taxon>
        <taxon>Astigmata</taxon>
        <taxon>Psoroptidia</taxon>
        <taxon>Analgoidea</taxon>
        <taxon>Pyroglyphidae</taxon>
        <taxon>Pyroglyphinae</taxon>
        <taxon>Euroglyphus</taxon>
    </lineage>
</organism>
<evidence type="ECO:0000313" key="2">
    <source>
        <dbReference type="Proteomes" id="UP000194236"/>
    </source>
</evidence>
<evidence type="ECO:0000313" key="1">
    <source>
        <dbReference type="EMBL" id="OTF74943.1"/>
    </source>
</evidence>
<comment type="caution">
    <text evidence="1">The sequence shown here is derived from an EMBL/GenBank/DDBJ whole genome shotgun (WGS) entry which is preliminary data.</text>
</comment>
<keyword evidence="2" id="KW-1185">Reference proteome</keyword>
<accession>A0A1Y3B4V2</accession>
<gene>
    <name evidence="1" type="ORF">BLA29_011931</name>
</gene>
<proteinExistence type="predicted"/>
<name>A0A1Y3B4V2_EURMA</name>
<reference evidence="1 2" key="1">
    <citation type="submission" date="2017-03" db="EMBL/GenBank/DDBJ databases">
        <title>Genome Survey of Euroglyphus maynei.</title>
        <authorList>
            <person name="Arlian L.G."/>
            <person name="Morgan M.S."/>
            <person name="Rider S.D."/>
        </authorList>
    </citation>
    <scope>NUCLEOTIDE SEQUENCE [LARGE SCALE GENOMIC DNA]</scope>
    <source>
        <strain evidence="1">Arlian Lab</strain>
        <tissue evidence="1">Whole body</tissue>
    </source>
</reference>
<dbReference type="AlphaFoldDB" id="A0A1Y3B4V2"/>
<protein>
    <submittedName>
        <fullName evidence="1">Uncharacterized protein</fullName>
    </submittedName>
</protein>
<dbReference type="EMBL" id="MUJZ01044515">
    <property type="protein sequence ID" value="OTF74943.1"/>
    <property type="molecule type" value="Genomic_DNA"/>
</dbReference>
<dbReference type="Proteomes" id="UP000194236">
    <property type="component" value="Unassembled WGS sequence"/>
</dbReference>